<evidence type="ECO:0000313" key="2">
    <source>
        <dbReference type="Proteomes" id="UP000013086"/>
    </source>
</evidence>
<dbReference type="HOGENOM" id="CLU_694131_0_0_6"/>
<sequence length="398" mass="44314">MTTKKLPPVMGMDNTSEEFALERSGDGAKLYVRDAVNIDFTESGRMTMREGIALQTNLPFKYLWQSSLHHDCFAMLHGAWVKVDPITWEYEELIPQIGEGPLFHQIINNFVLMSCDTGLYTFNGLQAVKFTIDTPAKPYVSFSADGSIDAGAYSFAISWLVGERESALSEIDKIDVVQYSNLDVQFPMCLDEKVTHIRLYMTEQNGGELRQVKDYPISTTHTSLPVLPEFGRVPQFQHFSPMKHGKFLSLWRGRILCVHLNVLYFSEAMAFHLTDERYNFIQFPQRITFVEPVEGGIWVGQYDHVVFLRGADLKELVLEHKAAAKPISDSGFTVDSAVVGADLSQGGALSAMWLSEKGFVLGSASGQLIELQSDHLSNITALSGMAVGLGNRVVAIVN</sequence>
<gene>
    <name evidence="1" type="ORF">F994_02771</name>
</gene>
<name>N8QBK8_9GAMM</name>
<comment type="caution">
    <text evidence="1">The sequence shown here is derived from an EMBL/GenBank/DDBJ whole genome shotgun (WGS) entry which is preliminary data.</text>
</comment>
<dbReference type="AlphaFoldDB" id="N8QBK8"/>
<dbReference type="RefSeq" id="WP_004649374.1">
    <property type="nucleotide sequence ID" value="NZ_KB849166.1"/>
</dbReference>
<protein>
    <submittedName>
        <fullName evidence="1">Uncharacterized protein</fullName>
    </submittedName>
</protein>
<dbReference type="OrthoDB" id="6670057at2"/>
<evidence type="ECO:0000313" key="1">
    <source>
        <dbReference type="EMBL" id="ENU18644.1"/>
    </source>
</evidence>
<organism evidence="1 2">
    <name type="scientific">Acinetobacter bohemicus ANC 3994</name>
    <dbReference type="NCBI Taxonomy" id="1217715"/>
    <lineage>
        <taxon>Bacteria</taxon>
        <taxon>Pseudomonadati</taxon>
        <taxon>Pseudomonadota</taxon>
        <taxon>Gammaproteobacteria</taxon>
        <taxon>Moraxellales</taxon>
        <taxon>Moraxellaceae</taxon>
        <taxon>Acinetobacter</taxon>
    </lineage>
</organism>
<proteinExistence type="predicted"/>
<dbReference type="eggNOG" id="ENOG5032Y9C">
    <property type="taxonomic scope" value="Bacteria"/>
</dbReference>
<dbReference type="PATRIC" id="fig|1217715.3.peg.2709"/>
<accession>N8QBK8</accession>
<dbReference type="EMBL" id="APOH01000021">
    <property type="protein sequence ID" value="ENU18644.1"/>
    <property type="molecule type" value="Genomic_DNA"/>
</dbReference>
<dbReference type="Proteomes" id="UP000013086">
    <property type="component" value="Unassembled WGS sequence"/>
</dbReference>
<reference evidence="1 2" key="1">
    <citation type="submission" date="2013-02" db="EMBL/GenBank/DDBJ databases">
        <title>The Genome Sequence of Acinetobacter sp. ANC 3994.</title>
        <authorList>
            <consortium name="The Broad Institute Genome Sequencing Platform"/>
            <consortium name="The Broad Institute Genome Sequencing Center for Infectious Disease"/>
            <person name="Cerqueira G."/>
            <person name="Feldgarden M."/>
            <person name="Courvalin P."/>
            <person name="Perichon B."/>
            <person name="Grillot-Courvalin C."/>
            <person name="Clermont D."/>
            <person name="Rocha E."/>
            <person name="Yoon E.-J."/>
            <person name="Nemec A."/>
            <person name="Walker B."/>
            <person name="Young S.K."/>
            <person name="Zeng Q."/>
            <person name="Gargeya S."/>
            <person name="Fitzgerald M."/>
            <person name="Haas B."/>
            <person name="Abouelleil A."/>
            <person name="Alvarado L."/>
            <person name="Arachchi H.M."/>
            <person name="Berlin A.M."/>
            <person name="Chapman S.B."/>
            <person name="Dewar J."/>
            <person name="Goldberg J."/>
            <person name="Griggs A."/>
            <person name="Gujja S."/>
            <person name="Hansen M."/>
            <person name="Howarth C."/>
            <person name="Imamovic A."/>
            <person name="Larimer J."/>
            <person name="McCowan C."/>
            <person name="Murphy C."/>
            <person name="Neiman D."/>
            <person name="Pearson M."/>
            <person name="Priest M."/>
            <person name="Roberts A."/>
            <person name="Saif S."/>
            <person name="Shea T."/>
            <person name="Sisk P."/>
            <person name="Sykes S."/>
            <person name="Wortman J."/>
            <person name="Nusbaum C."/>
            <person name="Birren B."/>
        </authorList>
    </citation>
    <scope>NUCLEOTIDE SEQUENCE [LARGE SCALE GENOMIC DNA]</scope>
    <source>
        <strain evidence="1 2">ANC 3994</strain>
    </source>
</reference>